<dbReference type="GO" id="GO:0003677">
    <property type="term" value="F:DNA binding"/>
    <property type="evidence" value="ECO:0007669"/>
    <property type="project" value="UniProtKB-KW"/>
</dbReference>
<gene>
    <name evidence="3" type="ORF">FEM33_25225</name>
</gene>
<dbReference type="OrthoDB" id="667970at2"/>
<keyword evidence="2" id="KW-0238">DNA-binding</keyword>
<evidence type="ECO:0000256" key="2">
    <source>
        <dbReference type="ARBA" id="ARBA00023125"/>
    </source>
</evidence>
<name>A0A5M8Q8Y8_9BACT</name>
<keyword evidence="1" id="KW-0680">Restriction system</keyword>
<dbReference type="PANTHER" id="PTHR30408:SF12">
    <property type="entry name" value="TYPE I RESTRICTION ENZYME MJAVIII SPECIFICITY SUBUNIT"/>
    <property type="match status" value="1"/>
</dbReference>
<organism evidence="3 4">
    <name type="scientific">Dyadobacter flavalbus</name>
    <dbReference type="NCBI Taxonomy" id="2579942"/>
    <lineage>
        <taxon>Bacteria</taxon>
        <taxon>Pseudomonadati</taxon>
        <taxon>Bacteroidota</taxon>
        <taxon>Cytophagia</taxon>
        <taxon>Cytophagales</taxon>
        <taxon>Spirosomataceae</taxon>
        <taxon>Dyadobacter</taxon>
    </lineage>
</organism>
<dbReference type="PANTHER" id="PTHR30408">
    <property type="entry name" value="TYPE-1 RESTRICTION ENZYME ECOKI SPECIFICITY PROTEIN"/>
    <property type="match status" value="1"/>
</dbReference>
<keyword evidence="4" id="KW-1185">Reference proteome</keyword>
<evidence type="ECO:0000256" key="1">
    <source>
        <dbReference type="ARBA" id="ARBA00022747"/>
    </source>
</evidence>
<dbReference type="Gene3D" id="3.90.220.20">
    <property type="entry name" value="DNA methylase specificity domains"/>
    <property type="match status" value="2"/>
</dbReference>
<dbReference type="EMBL" id="VBSN01000073">
    <property type="protein sequence ID" value="KAA6431608.1"/>
    <property type="molecule type" value="Genomic_DNA"/>
</dbReference>
<reference evidence="3 4" key="1">
    <citation type="submission" date="2019-05" db="EMBL/GenBank/DDBJ databases">
        <authorList>
            <person name="Qu J.-H."/>
        </authorList>
    </citation>
    <scope>NUCLEOTIDE SEQUENCE [LARGE SCALE GENOMIC DNA]</scope>
    <source>
        <strain evidence="3 4">NS28</strain>
    </source>
</reference>
<evidence type="ECO:0000313" key="4">
    <source>
        <dbReference type="Proteomes" id="UP000323994"/>
    </source>
</evidence>
<dbReference type="InterPro" id="IPR044946">
    <property type="entry name" value="Restrct_endonuc_typeI_TRD_sf"/>
</dbReference>
<proteinExistence type="predicted"/>
<comment type="caution">
    <text evidence="3">The sequence shown here is derived from an EMBL/GenBank/DDBJ whole genome shotgun (WGS) entry which is preliminary data.</text>
</comment>
<dbReference type="Proteomes" id="UP000323994">
    <property type="component" value="Unassembled WGS sequence"/>
</dbReference>
<dbReference type="RefSeq" id="WP_139014736.1">
    <property type="nucleotide sequence ID" value="NZ_VBSN01000073.1"/>
</dbReference>
<sequence length="497" mass="55886">MNRPFDEAKFEALLKGLDRVSIVSLSDLETKKRRIDSEFYHPSFLRLQNKIDNLSPTRVVDLGVQLDCSAFYPSITGDYNFEKSGVPFLRVNEIQDGLVTLTDKTAFLPEKVLEDNKTTIASAKPFDIVIAKGGNTLAKLGLITEEYPTFALSRDLLLLQTSQMRNCNKYFLWVFLHSRYGQSLLWRTASQTGQPHLTLAAIGDIGLPRFSGEFEGVFEAIYQKSQRCVARSKQLFAESGDLLVNELNFIEVSRSIGSKKVIELSSSFAISGRLDAEYYQPRYDYYRQVVENYPNGWSKISDVCSLNESNFTPDEDTMYKYIELSDVGKYGEIGQILVEQGRNLPGRARRRVVEGEVLISSIEGSLESCAIIDAEHNGSVCSNGFFVLRSERINSETLLVLFKSKFMQGLLKQCCTGTILTAINKADFVNIPVPIIGQDVQESISVKVKDSLSWRQTGKTLLEIAKTSVEIAIDTNEQTAWQFLKDQNVLDESQSLH</sequence>
<protein>
    <recommendedName>
        <fullName evidence="5">Restriction endonuclease subunit S</fullName>
    </recommendedName>
</protein>
<dbReference type="InterPro" id="IPR052021">
    <property type="entry name" value="Type-I_RS_S_subunit"/>
</dbReference>
<accession>A0A5M8Q8Y8</accession>
<dbReference type="SUPFAM" id="SSF116734">
    <property type="entry name" value="DNA methylase specificity domain"/>
    <property type="match status" value="2"/>
</dbReference>
<dbReference type="GO" id="GO:0009307">
    <property type="term" value="P:DNA restriction-modification system"/>
    <property type="evidence" value="ECO:0007669"/>
    <property type="project" value="UniProtKB-KW"/>
</dbReference>
<dbReference type="AlphaFoldDB" id="A0A5M8Q8Y8"/>
<evidence type="ECO:0008006" key="5">
    <source>
        <dbReference type="Google" id="ProtNLM"/>
    </source>
</evidence>
<evidence type="ECO:0000313" key="3">
    <source>
        <dbReference type="EMBL" id="KAA6431608.1"/>
    </source>
</evidence>